<proteinExistence type="predicted"/>
<name>A0A2Z4JBY4_9ACTN</name>
<sequence length="105" mass="11528">MADRLAVDGDELARFMRMLNKSTNSLDGVRKALSDATVTGLGTDDLDAACEDFQEDWKYGSEEIGKQTEDLAEIIGKSKDSYHEVDVALERAARQSRKSRGGDGK</sequence>
<dbReference type="EMBL" id="CP030073">
    <property type="protein sequence ID" value="AWW42619.1"/>
    <property type="molecule type" value="Genomic_DNA"/>
</dbReference>
<dbReference type="KEGG" id="scad:DN051_23845"/>
<keyword evidence="2" id="KW-1185">Reference proteome</keyword>
<evidence type="ECO:0008006" key="3">
    <source>
        <dbReference type="Google" id="ProtNLM"/>
    </source>
</evidence>
<organism evidence="1 2">
    <name type="scientific">Streptomyces cadmiisoli</name>
    <dbReference type="NCBI Taxonomy" id="2184053"/>
    <lineage>
        <taxon>Bacteria</taxon>
        <taxon>Bacillati</taxon>
        <taxon>Actinomycetota</taxon>
        <taxon>Actinomycetes</taxon>
        <taxon>Kitasatosporales</taxon>
        <taxon>Streptomycetaceae</taxon>
        <taxon>Streptomyces</taxon>
        <taxon>Streptomyces aurantiacus group</taxon>
    </lineage>
</organism>
<evidence type="ECO:0000313" key="1">
    <source>
        <dbReference type="EMBL" id="AWW42619.1"/>
    </source>
</evidence>
<evidence type="ECO:0000313" key="2">
    <source>
        <dbReference type="Proteomes" id="UP000249616"/>
    </source>
</evidence>
<gene>
    <name evidence="1" type="ORF">DN051_23845</name>
</gene>
<protein>
    <recommendedName>
        <fullName evidence="3">Excreted virulence factor EspC (Type VII ESX diderm)</fullName>
    </recommendedName>
</protein>
<dbReference type="Proteomes" id="UP000249616">
    <property type="component" value="Chromosome"/>
</dbReference>
<dbReference type="AlphaFoldDB" id="A0A2Z4JBY4"/>
<accession>A0A2Z4JBY4</accession>
<reference evidence="1 2" key="1">
    <citation type="journal article" date="2019" name="Int. J. Syst. Evol. Microbiol.">
        <title>Streptomyces cadmiisoli sp. nov., a novel actinomycete isolated from cadmium-contaminated soil.</title>
        <authorList>
            <person name="Li K."/>
            <person name="Tang X."/>
            <person name="Zhao J."/>
            <person name="Guo Y."/>
            <person name="Tang Y."/>
            <person name="Gao J."/>
        </authorList>
    </citation>
    <scope>NUCLEOTIDE SEQUENCE [LARGE SCALE GENOMIC DNA]</scope>
    <source>
        <strain evidence="1 2">ZFG47</strain>
    </source>
</reference>